<feature type="region of interest" description="Disordered" evidence="1">
    <location>
        <begin position="153"/>
        <end position="197"/>
    </location>
</feature>
<name>A0A2B4S0T7_STYPI</name>
<dbReference type="Proteomes" id="UP000225706">
    <property type="component" value="Unassembled WGS sequence"/>
</dbReference>
<gene>
    <name evidence="2" type="ORF">AWC38_SpisGene13377</name>
</gene>
<reference evidence="3" key="1">
    <citation type="journal article" date="2017" name="bioRxiv">
        <title>Comparative analysis of the genomes of Stylophora pistillata and Acropora digitifera provides evidence for extensive differences between species of corals.</title>
        <authorList>
            <person name="Voolstra C.R."/>
            <person name="Li Y."/>
            <person name="Liew Y.J."/>
            <person name="Baumgarten S."/>
            <person name="Zoccola D."/>
            <person name="Flot J.-F."/>
            <person name="Tambutte S."/>
            <person name="Allemand D."/>
            <person name="Aranda M."/>
        </authorList>
    </citation>
    <scope>NUCLEOTIDE SEQUENCE [LARGE SCALE GENOMIC DNA]</scope>
</reference>
<sequence length="310" mass="33920">MKYQEVFLFLHRDLYLDGNFLECEGVIELIKLIADTAEMEAIERAERKDGEIADSNSLTVPGVASAMSSVSRASSSVSVRSKPGSASSRMPSTGKMGKKGKKKKSAKKKKEPSPPPVVGPWIQKLHLLNNGIDGHGLGSTLGPVMCMKMFRKKSNMKRKDRELQKTDGKDAVNNLEKANYNGAEKGEEDGSDEDSPKEVNLTVTKNYCYCSGTYSIVTKITNFLLITHSESLQELDLDDNAIGDLGGREILEALMDRKEGGLSPMKINVSHRLNSSIFAEINKLGSGLKKKGKKSKGKPGKVVNWLSLKL</sequence>
<dbReference type="EMBL" id="LSMT01000250">
    <property type="protein sequence ID" value="PFX22122.1"/>
    <property type="molecule type" value="Genomic_DNA"/>
</dbReference>
<comment type="caution">
    <text evidence="2">The sequence shown here is derived from an EMBL/GenBank/DDBJ whole genome shotgun (WGS) entry which is preliminary data.</text>
</comment>
<dbReference type="AlphaFoldDB" id="A0A2B4S0T7"/>
<feature type="compositionally biased region" description="Basic residues" evidence="1">
    <location>
        <begin position="96"/>
        <end position="110"/>
    </location>
</feature>
<dbReference type="InterPro" id="IPR001611">
    <property type="entry name" value="Leu-rich_rpt"/>
</dbReference>
<feature type="compositionally biased region" description="Basic and acidic residues" evidence="1">
    <location>
        <begin position="157"/>
        <end position="170"/>
    </location>
</feature>
<accession>A0A2B4S0T7</accession>
<proteinExistence type="predicted"/>
<evidence type="ECO:0000313" key="2">
    <source>
        <dbReference type="EMBL" id="PFX22122.1"/>
    </source>
</evidence>
<keyword evidence="3" id="KW-1185">Reference proteome</keyword>
<evidence type="ECO:0000313" key="3">
    <source>
        <dbReference type="Proteomes" id="UP000225706"/>
    </source>
</evidence>
<dbReference type="PROSITE" id="PS51450">
    <property type="entry name" value="LRR"/>
    <property type="match status" value="1"/>
</dbReference>
<dbReference type="SMART" id="SM00368">
    <property type="entry name" value="LRR_RI"/>
    <property type="match status" value="2"/>
</dbReference>
<organism evidence="2 3">
    <name type="scientific">Stylophora pistillata</name>
    <name type="common">Smooth cauliflower coral</name>
    <dbReference type="NCBI Taxonomy" id="50429"/>
    <lineage>
        <taxon>Eukaryota</taxon>
        <taxon>Metazoa</taxon>
        <taxon>Cnidaria</taxon>
        <taxon>Anthozoa</taxon>
        <taxon>Hexacorallia</taxon>
        <taxon>Scleractinia</taxon>
        <taxon>Astrocoeniina</taxon>
        <taxon>Pocilloporidae</taxon>
        <taxon>Stylophora</taxon>
    </lineage>
</organism>
<feature type="compositionally biased region" description="Acidic residues" evidence="1">
    <location>
        <begin position="186"/>
        <end position="195"/>
    </location>
</feature>
<protein>
    <submittedName>
        <fullName evidence="2">Uncharacterized protein</fullName>
    </submittedName>
</protein>
<evidence type="ECO:0000256" key="1">
    <source>
        <dbReference type="SAM" id="MobiDB-lite"/>
    </source>
</evidence>
<feature type="compositionally biased region" description="Low complexity" evidence="1">
    <location>
        <begin position="71"/>
        <end position="89"/>
    </location>
</feature>
<dbReference type="OrthoDB" id="120976at2759"/>
<feature type="region of interest" description="Disordered" evidence="1">
    <location>
        <begin position="71"/>
        <end position="121"/>
    </location>
</feature>
<dbReference type="SUPFAM" id="SSF52047">
    <property type="entry name" value="RNI-like"/>
    <property type="match status" value="1"/>
</dbReference>